<name>A0A1M6DD23_9FIRM</name>
<protein>
    <submittedName>
        <fullName evidence="1">Uncharacterized protein</fullName>
    </submittedName>
</protein>
<proteinExistence type="predicted"/>
<evidence type="ECO:0000313" key="2">
    <source>
        <dbReference type="Proteomes" id="UP000184442"/>
    </source>
</evidence>
<dbReference type="Proteomes" id="UP000184442">
    <property type="component" value="Unassembled WGS sequence"/>
</dbReference>
<reference evidence="1 2" key="1">
    <citation type="submission" date="2016-11" db="EMBL/GenBank/DDBJ databases">
        <authorList>
            <person name="Jaros S."/>
            <person name="Januszkiewicz K."/>
            <person name="Wedrychowicz H."/>
        </authorList>
    </citation>
    <scope>NUCLEOTIDE SEQUENCE [LARGE SCALE GENOMIC DNA]</scope>
    <source>
        <strain evidence="1 2">DSM 19022</strain>
    </source>
</reference>
<dbReference type="RefSeq" id="WP_073025251.1">
    <property type="nucleotide sequence ID" value="NZ_FQZS01000006.1"/>
</dbReference>
<dbReference type="OrthoDB" id="2088310at2"/>
<evidence type="ECO:0000313" key="1">
    <source>
        <dbReference type="EMBL" id="SHI71070.1"/>
    </source>
</evidence>
<organism evidence="1 2">
    <name type="scientific">Lutispora thermophila DSM 19022</name>
    <dbReference type="NCBI Taxonomy" id="1122184"/>
    <lineage>
        <taxon>Bacteria</taxon>
        <taxon>Bacillati</taxon>
        <taxon>Bacillota</taxon>
        <taxon>Clostridia</taxon>
        <taxon>Lutisporales</taxon>
        <taxon>Lutisporaceae</taxon>
        <taxon>Lutispora</taxon>
    </lineage>
</organism>
<sequence>MKTVLQYLTEQRDMAWHNRLCYSKTYGMDTPKEGYEKEFAEAVRDCEIVEELIALVQEKETPAEQTSQCEYNASLQGVPLLQLLKNWKKENMAPLAQIELLTKAFILEERKELRRYCITPLRFL</sequence>
<accession>A0A1M6DD23</accession>
<dbReference type="AlphaFoldDB" id="A0A1M6DD23"/>
<dbReference type="EMBL" id="FQZS01000006">
    <property type="protein sequence ID" value="SHI71070.1"/>
    <property type="molecule type" value="Genomic_DNA"/>
</dbReference>
<keyword evidence="2" id="KW-1185">Reference proteome</keyword>
<gene>
    <name evidence="1" type="ORF">SAMN02745176_01127</name>
</gene>